<organism evidence="1 2">
    <name type="scientific">Streptomyces carminius</name>
    <dbReference type="NCBI Taxonomy" id="2665496"/>
    <lineage>
        <taxon>Bacteria</taxon>
        <taxon>Bacillati</taxon>
        <taxon>Actinomycetota</taxon>
        <taxon>Actinomycetes</taxon>
        <taxon>Kitasatosporales</taxon>
        <taxon>Streptomycetaceae</taxon>
        <taxon>Streptomyces</taxon>
    </lineage>
</organism>
<name>A0A2M8LTK2_9ACTN</name>
<accession>A0A2M8LTK2</accession>
<dbReference type="Proteomes" id="UP000230407">
    <property type="component" value="Unassembled WGS sequence"/>
</dbReference>
<proteinExistence type="predicted"/>
<dbReference type="EMBL" id="PGGW01000066">
    <property type="protein sequence ID" value="PJE95280.1"/>
    <property type="molecule type" value="Genomic_DNA"/>
</dbReference>
<dbReference type="AlphaFoldDB" id="A0A2M8LTK2"/>
<keyword evidence="2" id="KW-1185">Reference proteome</keyword>
<evidence type="ECO:0000313" key="1">
    <source>
        <dbReference type="EMBL" id="PJE95280.1"/>
    </source>
</evidence>
<gene>
    <name evidence="1" type="ORF">CUT44_23495</name>
</gene>
<evidence type="ECO:0000313" key="2">
    <source>
        <dbReference type="Proteomes" id="UP000230407"/>
    </source>
</evidence>
<reference evidence="1 2" key="1">
    <citation type="submission" date="2017-11" db="EMBL/GenBank/DDBJ databases">
        <title>Streptomyces carmine sp. nov., a novel actinomycete isolated from Sophora alopecuroides in Xinjiang, China.</title>
        <authorList>
            <person name="Wang Y."/>
            <person name="Luo X."/>
            <person name="Wan C."/>
            <person name="Zhang L."/>
        </authorList>
    </citation>
    <scope>NUCLEOTIDE SEQUENCE [LARGE SCALE GENOMIC DNA]</scope>
    <source>
        <strain evidence="1 2">TRM SA0054</strain>
    </source>
</reference>
<protein>
    <submittedName>
        <fullName evidence="1">Uncharacterized protein</fullName>
    </submittedName>
</protein>
<sequence length="73" mass="8005">MRRQGDTGPRRALVLRQLRGERMTPFPSEVPAHDVALMHCAQCGWAVQEGPLGGYVCTQCFHTVEPPCGLLGD</sequence>
<comment type="caution">
    <text evidence="1">The sequence shown here is derived from an EMBL/GenBank/DDBJ whole genome shotgun (WGS) entry which is preliminary data.</text>
</comment>